<gene>
    <name evidence="1" type="ORF">QZM70_34805</name>
</gene>
<reference evidence="1" key="1">
    <citation type="submission" date="2023-07" db="EMBL/GenBank/DDBJ databases">
        <title>A collection of bacterial strains from the Burkholderia cepacia Research Laboratory and Repository.</title>
        <authorList>
            <person name="Lipuma J."/>
            <person name="Spilker T."/>
            <person name="Caverly L."/>
        </authorList>
    </citation>
    <scope>NUCLEOTIDE SEQUENCE</scope>
    <source>
        <strain evidence="1">AU45194</strain>
    </source>
</reference>
<comment type="caution">
    <text evidence="1">The sequence shown here is derived from an EMBL/GenBank/DDBJ whole genome shotgun (WGS) entry which is preliminary data.</text>
</comment>
<dbReference type="EMBL" id="JAUJQL010000032">
    <property type="protein sequence ID" value="MDN7528125.1"/>
    <property type="molecule type" value="Genomic_DNA"/>
</dbReference>
<protein>
    <submittedName>
        <fullName evidence="1">Uncharacterized protein</fullName>
    </submittedName>
</protein>
<dbReference type="RefSeq" id="WP_125381105.1">
    <property type="nucleotide sequence ID" value="NZ_JAUJQL010000032.1"/>
</dbReference>
<evidence type="ECO:0000313" key="1">
    <source>
        <dbReference type="EMBL" id="MDN7528125.1"/>
    </source>
</evidence>
<organism evidence="1 2">
    <name type="scientific">Burkholderia orbicola</name>
    <dbReference type="NCBI Taxonomy" id="2978683"/>
    <lineage>
        <taxon>Bacteria</taxon>
        <taxon>Pseudomonadati</taxon>
        <taxon>Pseudomonadota</taxon>
        <taxon>Betaproteobacteria</taxon>
        <taxon>Burkholderiales</taxon>
        <taxon>Burkholderiaceae</taxon>
        <taxon>Burkholderia</taxon>
        <taxon>Burkholderia cepacia complex</taxon>
    </lineage>
</organism>
<evidence type="ECO:0000313" key="2">
    <source>
        <dbReference type="Proteomes" id="UP001172217"/>
    </source>
</evidence>
<dbReference type="Proteomes" id="UP001172217">
    <property type="component" value="Unassembled WGS sequence"/>
</dbReference>
<proteinExistence type="predicted"/>
<accession>A0ABT8P4E8</accession>
<sequence>MLVTDKSWAECNPGKRALMRPYEAWRCVGWTNETLNFFAVASREQRERDLLPDGLLISGPEALLEMASQWEPGSFSVYVLDRAVENAEIRLCQVTGIWREREAKEGGEAWLWYSTSRGELKPCSPIRVHLGSRSELVSELAFDDSRIVAEPGC</sequence>
<keyword evidence="2" id="KW-1185">Reference proteome</keyword>
<name>A0ABT8P4E8_9BURK</name>